<evidence type="ECO:0000256" key="1">
    <source>
        <dbReference type="SAM" id="MobiDB-lite"/>
    </source>
</evidence>
<evidence type="ECO:0000313" key="3">
    <source>
        <dbReference type="Proteomes" id="UP000002669"/>
    </source>
</evidence>
<accession>E4V5K9</accession>
<dbReference type="EMBL" id="DS989830">
    <property type="protein sequence ID" value="EFR05384.1"/>
    <property type="molecule type" value="Genomic_DNA"/>
</dbReference>
<reference evidence="3" key="1">
    <citation type="journal article" date="2012" name="MBio">
        <title>Comparative genome analysis of Trichophyton rubrum and related dermatophytes reveals candidate genes involved in infection.</title>
        <authorList>
            <person name="Martinez D.A."/>
            <person name="Oliver B.G."/>
            <person name="Graeser Y."/>
            <person name="Goldberg J.M."/>
            <person name="Li W."/>
            <person name="Martinez-Rossi N.M."/>
            <person name="Monod M."/>
            <person name="Shelest E."/>
            <person name="Barton R.C."/>
            <person name="Birch E."/>
            <person name="Brakhage A.A."/>
            <person name="Chen Z."/>
            <person name="Gurr S.J."/>
            <person name="Heiman D."/>
            <person name="Heitman J."/>
            <person name="Kosti I."/>
            <person name="Rossi A."/>
            <person name="Saif S."/>
            <person name="Samalova M."/>
            <person name="Saunders C.W."/>
            <person name="Shea T."/>
            <person name="Summerbell R.C."/>
            <person name="Xu J."/>
            <person name="Young S."/>
            <person name="Zeng Q."/>
            <person name="Birren B.W."/>
            <person name="Cuomo C.A."/>
            <person name="White T.C."/>
        </authorList>
    </citation>
    <scope>NUCLEOTIDE SEQUENCE [LARGE SCALE GENOMIC DNA]</scope>
    <source>
        <strain evidence="3">ATCC MYA-4604 / CBS 118893</strain>
    </source>
</reference>
<name>E4V5K9_ARTGP</name>
<dbReference type="Proteomes" id="UP000002669">
    <property type="component" value="Unassembled WGS sequence"/>
</dbReference>
<proteinExistence type="predicted"/>
<dbReference type="AlphaFoldDB" id="E4V5K9"/>
<feature type="region of interest" description="Disordered" evidence="1">
    <location>
        <begin position="1"/>
        <end position="41"/>
    </location>
</feature>
<evidence type="ECO:0000313" key="2">
    <source>
        <dbReference type="EMBL" id="EFR05384.1"/>
    </source>
</evidence>
<organism evidence="3">
    <name type="scientific">Arthroderma gypseum (strain ATCC MYA-4604 / CBS 118893)</name>
    <name type="common">Microsporum gypseum</name>
    <dbReference type="NCBI Taxonomy" id="535722"/>
    <lineage>
        <taxon>Eukaryota</taxon>
        <taxon>Fungi</taxon>
        <taxon>Dikarya</taxon>
        <taxon>Ascomycota</taxon>
        <taxon>Pezizomycotina</taxon>
        <taxon>Eurotiomycetes</taxon>
        <taxon>Eurotiomycetidae</taxon>
        <taxon>Onygenales</taxon>
        <taxon>Arthrodermataceae</taxon>
        <taxon>Nannizzia</taxon>
    </lineage>
</organism>
<dbReference type="RefSeq" id="XP_003169491.1">
    <property type="nucleotide sequence ID" value="XM_003169443.1"/>
</dbReference>
<dbReference type="HOGENOM" id="CLU_2527016_0_0_1"/>
<sequence>MQDTSLEEWVEPQPWPGNTTKIEQDGHQTPGVQGAKSKEKEKETSFQLEEILDGVVPVGSAIAIIHCRRFVVLGKLLAIPVSKS</sequence>
<keyword evidence="3" id="KW-1185">Reference proteome</keyword>
<dbReference type="VEuPathDB" id="FungiDB:MGYG_08395"/>
<gene>
    <name evidence="2" type="ORF">MGYG_08395</name>
</gene>
<dbReference type="GeneID" id="10024721"/>
<dbReference type="InParanoid" id="E4V5K9"/>
<feature type="compositionally biased region" description="Acidic residues" evidence="1">
    <location>
        <begin position="1"/>
        <end position="10"/>
    </location>
</feature>
<protein>
    <submittedName>
        <fullName evidence="2">Uncharacterized protein</fullName>
    </submittedName>
</protein>